<dbReference type="InterPro" id="IPR021842">
    <property type="entry name" value="DUF3435"/>
</dbReference>
<evidence type="ECO:0000313" key="4">
    <source>
        <dbReference type="Proteomes" id="UP000242791"/>
    </source>
</evidence>
<evidence type="ECO:0000256" key="2">
    <source>
        <dbReference type="SAM" id="MobiDB-lite"/>
    </source>
</evidence>
<comment type="caution">
    <text evidence="3">The sequence shown here is derived from an EMBL/GenBank/DDBJ whole genome shotgun (WGS) entry which is preliminary data.</text>
</comment>
<dbReference type="STRING" id="1658174.A0A1J9Q2E2"/>
<sequence length="579" mass="66969">MAFRPKPVGPDDDQNDSDASSDVSRIFSDNGPESESNSDSGLDSEEDPDDSDNNDEGQLPAAHYLARAENLDVTQLRQKRYSDKTQEALDDTRVYWNRYCRHIDVDPVQKWKWISDSDDTIGFLYAFFQLEVRYPPSQEQTTLPGYWMQELARDFLEVVAPCSQTRDWVVDLVATEKELDLTGRPKKIMYIEDITQYARNLLTTTEMTFDCGWQRIQLLLFCQLGAITASRPGALLELRYRDIGLSLIRDSEGGRPHLFIFLKPDITKRLLGKKAPNEFKIPEIIYDPTLVLSPHVCLLSMFFFLGGFKRISTTGPVLDSPEKLYGVRVPDGLGQQKLKLKDELLDKFVFCQVEREPTGYRIVLEKRLTAAMVGSRMRQCGEITGCEDPCHPYNLRYGGAKELNNSEEVTDALQNVILQHSDIRAFVRHYEVDVESIVPIDPDRPFKLSKESKSLNKLPVILAWQDKVSKRKRKWQDRKAKLERARLASLSEDHHRQRKQLELLEDQTIEAKWRYNSATRELRNEKQRQRNRRIRENLERYENEQPVIDLERQLARKLVTTKVIDALEHNYASSASHGT</sequence>
<dbReference type="OrthoDB" id="4184092at2759"/>
<name>A0A1J9Q2E2_9EURO</name>
<dbReference type="PANTHER" id="PTHR37535">
    <property type="entry name" value="FLUG DOMAIN PROTEIN"/>
    <property type="match status" value="1"/>
</dbReference>
<reference evidence="3 4" key="1">
    <citation type="submission" date="2015-08" db="EMBL/GenBank/DDBJ databases">
        <title>Emmonsia species relationships and genome sequence.</title>
        <authorList>
            <person name="Cuomo C.A."/>
            <person name="Schwartz I.S."/>
            <person name="Kenyon C."/>
            <person name="De Hoog G.S."/>
            <person name="Govender N.P."/>
            <person name="Botha A."/>
            <person name="Moreno L."/>
            <person name="De Vries M."/>
            <person name="Munoz J.F."/>
            <person name="Stielow J.B."/>
        </authorList>
    </citation>
    <scope>NUCLEOTIDE SEQUENCE [LARGE SCALE GENOMIC DNA]</scope>
    <source>
        <strain evidence="3 4">EI222</strain>
    </source>
</reference>
<evidence type="ECO:0000313" key="3">
    <source>
        <dbReference type="EMBL" id="OJD22696.1"/>
    </source>
</evidence>
<feature type="region of interest" description="Disordered" evidence="2">
    <location>
        <begin position="1"/>
        <end position="58"/>
    </location>
</feature>
<dbReference type="VEuPathDB" id="FungiDB:ACJ73_05960"/>
<feature type="compositionally biased region" description="Acidic residues" evidence="2">
    <location>
        <begin position="42"/>
        <end position="55"/>
    </location>
</feature>
<accession>A0A1J9Q2E2</accession>
<proteinExistence type="predicted"/>
<protein>
    <submittedName>
        <fullName evidence="3">Uncharacterized protein</fullName>
    </submittedName>
</protein>
<organism evidence="3 4">
    <name type="scientific">Blastomyces percursus</name>
    <dbReference type="NCBI Taxonomy" id="1658174"/>
    <lineage>
        <taxon>Eukaryota</taxon>
        <taxon>Fungi</taxon>
        <taxon>Dikarya</taxon>
        <taxon>Ascomycota</taxon>
        <taxon>Pezizomycotina</taxon>
        <taxon>Eurotiomycetes</taxon>
        <taxon>Eurotiomycetidae</taxon>
        <taxon>Onygenales</taxon>
        <taxon>Ajellomycetaceae</taxon>
        <taxon>Blastomyces</taxon>
    </lineage>
</organism>
<dbReference type="PANTHER" id="PTHR37535:SF2">
    <property type="entry name" value="FINGER DOMAIN PROTEIN, PUTATIVE (AFU_ORTHOLOGUE AFUA_6G09300)-RELATED"/>
    <property type="match status" value="1"/>
</dbReference>
<keyword evidence="1" id="KW-0175">Coiled coil</keyword>
<evidence type="ECO:0000256" key="1">
    <source>
        <dbReference type="SAM" id="Coils"/>
    </source>
</evidence>
<dbReference type="Pfam" id="PF11917">
    <property type="entry name" value="DUF3435"/>
    <property type="match status" value="2"/>
</dbReference>
<dbReference type="Proteomes" id="UP000242791">
    <property type="component" value="Unassembled WGS sequence"/>
</dbReference>
<feature type="coiled-coil region" evidence="1">
    <location>
        <begin position="465"/>
        <end position="544"/>
    </location>
</feature>
<dbReference type="AlphaFoldDB" id="A0A1J9Q2E2"/>
<dbReference type="EMBL" id="LGTZ01000985">
    <property type="protein sequence ID" value="OJD22696.1"/>
    <property type="molecule type" value="Genomic_DNA"/>
</dbReference>
<gene>
    <name evidence="3" type="ORF">ACJ73_05960</name>
</gene>
<keyword evidence="4" id="KW-1185">Reference proteome</keyword>